<proteinExistence type="predicted"/>
<feature type="domain" description="Ig-like" evidence="1">
    <location>
        <begin position="107"/>
        <end position="144"/>
    </location>
</feature>
<dbReference type="PROSITE" id="PS50835">
    <property type="entry name" value="IG_LIKE"/>
    <property type="match status" value="1"/>
</dbReference>
<organism evidence="2 3">
    <name type="scientific">Cutaneotrichosporon oleaginosum</name>
    <dbReference type="NCBI Taxonomy" id="879819"/>
    <lineage>
        <taxon>Eukaryota</taxon>
        <taxon>Fungi</taxon>
        <taxon>Dikarya</taxon>
        <taxon>Basidiomycota</taxon>
        <taxon>Agaricomycotina</taxon>
        <taxon>Tremellomycetes</taxon>
        <taxon>Trichosporonales</taxon>
        <taxon>Trichosporonaceae</taxon>
        <taxon>Cutaneotrichosporon</taxon>
    </lineage>
</organism>
<dbReference type="InterPro" id="IPR007110">
    <property type="entry name" value="Ig-like_dom"/>
</dbReference>
<dbReference type="EMBL" id="KQ087253">
    <property type="protein sequence ID" value="KLT39622.1"/>
    <property type="molecule type" value="Genomic_DNA"/>
</dbReference>
<evidence type="ECO:0000259" key="1">
    <source>
        <dbReference type="PROSITE" id="PS50835"/>
    </source>
</evidence>
<dbReference type="RefSeq" id="XP_018276113.1">
    <property type="nucleotide sequence ID" value="XM_018419786.1"/>
</dbReference>
<evidence type="ECO:0000313" key="3">
    <source>
        <dbReference type="Proteomes" id="UP000053611"/>
    </source>
</evidence>
<protein>
    <recommendedName>
        <fullName evidence="1">Ig-like domain-containing protein</fullName>
    </recommendedName>
</protein>
<dbReference type="AlphaFoldDB" id="A0A0J0XEW7"/>
<name>A0A0J0XEW7_9TREE</name>
<dbReference type="GeneID" id="28980389"/>
<reference evidence="2 3" key="1">
    <citation type="submission" date="2015-03" db="EMBL/GenBank/DDBJ databases">
        <title>Genomics and transcriptomics of the oil-accumulating basidiomycete yeast T. oleaginosus allow insights into substrate utilization and the diverse evolutionary trajectories of mating systems in fungi.</title>
        <authorList>
            <consortium name="DOE Joint Genome Institute"/>
            <person name="Kourist R."/>
            <person name="Kracht O."/>
            <person name="Bracharz F."/>
            <person name="Lipzen A."/>
            <person name="Nolan M."/>
            <person name="Ohm R."/>
            <person name="Grigoriev I."/>
            <person name="Sun S."/>
            <person name="Heitman J."/>
            <person name="Bruck T."/>
            <person name="Nowrousian M."/>
        </authorList>
    </citation>
    <scope>NUCLEOTIDE SEQUENCE [LARGE SCALE GENOMIC DNA]</scope>
    <source>
        <strain evidence="2 3">IBC0246</strain>
    </source>
</reference>
<gene>
    <name evidence="2" type="ORF">CC85DRAFT_183880</name>
</gene>
<accession>A0A0J0XEW7</accession>
<sequence length="427" mass="45394">MRRAARRPLARISPQLRTGTRALTVSAHTLEHPTPASLETHLSSLPCNSTLLFTLSTSIQSVDVGPLLSLLHSFPSSYSLPSSATVGSHSRRTHVVGSFYQSATHTPELAIAAFSPDVEEGERVRTFYCEASGRAPASVGRWYRTDEPEWPEDERGDAVGELEGVLGEKGWEGVWAARGDEAKIELGQDTQSIVVLTDGTPSPVLRALGAYKATTTGLVAAATPFLTGRPYTLFHGGQVYGGGSVGLGITRPCSAGIEYGVEALDVPTKVAGARGNLLLSFDGRNPNPTQCLIAALQARDGKGRSGITKDEEFYLAIMEPGSPTPRVVRILSGDPSRGSISLETEQPLYPGQFVQFMYRPTAPPPPQPLADMLRFAVLPRTDELAPAPRTGEPVTRKGFIAASEGGFVHGREPAICTVAGAVLGVGW</sequence>
<keyword evidence="3" id="KW-1185">Reference proteome</keyword>
<dbReference type="OrthoDB" id="10251508at2759"/>
<evidence type="ECO:0000313" key="2">
    <source>
        <dbReference type="EMBL" id="KLT39622.1"/>
    </source>
</evidence>
<dbReference type="Proteomes" id="UP000053611">
    <property type="component" value="Unassembled WGS sequence"/>
</dbReference>